<dbReference type="InterPro" id="IPR050194">
    <property type="entry name" value="Glycosyltransferase_grp1"/>
</dbReference>
<dbReference type="Gene3D" id="3.40.50.2000">
    <property type="entry name" value="Glycogen Phosphorylase B"/>
    <property type="match status" value="2"/>
</dbReference>
<protein>
    <submittedName>
        <fullName evidence="3">Glycosyltransferase</fullName>
    </submittedName>
</protein>
<dbReference type="InterPro" id="IPR028098">
    <property type="entry name" value="Glyco_trans_4-like_N"/>
</dbReference>
<dbReference type="Proteomes" id="UP000233435">
    <property type="component" value="Unassembled WGS sequence"/>
</dbReference>
<dbReference type="CDD" id="cd03801">
    <property type="entry name" value="GT4_PimA-like"/>
    <property type="match status" value="1"/>
</dbReference>
<reference evidence="3 4" key="1">
    <citation type="submission" date="2017-12" db="EMBL/GenBank/DDBJ databases">
        <title>Confluentibacter flavum sp. nov., isolated from the saline lake.</title>
        <authorList>
            <person name="Yu L."/>
        </authorList>
    </citation>
    <scope>NUCLEOTIDE SEQUENCE [LARGE SCALE GENOMIC DNA]</scope>
    <source>
        <strain evidence="3 4">3B</strain>
    </source>
</reference>
<dbReference type="PANTHER" id="PTHR45947:SF3">
    <property type="entry name" value="SULFOQUINOVOSYL TRANSFERASE SQD2"/>
    <property type="match status" value="1"/>
</dbReference>
<dbReference type="PANTHER" id="PTHR45947">
    <property type="entry name" value="SULFOQUINOVOSYL TRANSFERASE SQD2"/>
    <property type="match status" value="1"/>
</dbReference>
<dbReference type="RefSeq" id="WP_106658183.1">
    <property type="nucleotide sequence ID" value="NZ_PJEO01000009.1"/>
</dbReference>
<dbReference type="EMBL" id="PJEO01000009">
    <property type="protein sequence ID" value="PKQ46743.1"/>
    <property type="molecule type" value="Genomic_DNA"/>
</dbReference>
<keyword evidence="4" id="KW-1185">Reference proteome</keyword>
<sequence length="370" mass="41526">MINTPKSVLIVTSEFPPQPGGIGNHAYQLAKHLSVLGFDVTVIADQRSGGQEDFCFDKTLGFDVQRIKLHRFRILMYMHRFVVVLKTITHHELVIATGKFPLWLVSFYSLFFKRHYLAVIHGSEVNFRHRLFRFITDCSLKRFHRVIAVSRYTQSLVAHLGLKTVTVIPNAIDPYDWDLNAKESMGLKGFPKLLTVGQLSNRKGQLEVIKHLPKLISVYPEIHYHCVGIATESSRFMAVAAQLGVTAYVTFHGLKTQAELKAFYQSSDIFVMLSHPTKSGDVEGFGIAILEANYFGLPAIGATGSGIADAIVDGDSGLLIAYEDSSAFISAVQTLLKDRDGFEIRAKAWARQHEWAWIVKRYVEVIESLI</sequence>
<evidence type="ECO:0000313" key="4">
    <source>
        <dbReference type="Proteomes" id="UP000233435"/>
    </source>
</evidence>
<dbReference type="GO" id="GO:0016758">
    <property type="term" value="F:hexosyltransferase activity"/>
    <property type="evidence" value="ECO:0007669"/>
    <property type="project" value="TreeGrafter"/>
</dbReference>
<feature type="domain" description="Glycosyl transferase family 1" evidence="1">
    <location>
        <begin position="188"/>
        <end position="343"/>
    </location>
</feature>
<dbReference type="OrthoDB" id="9811239at2"/>
<dbReference type="AlphaFoldDB" id="A0A2N3HP32"/>
<dbReference type="Pfam" id="PF13439">
    <property type="entry name" value="Glyco_transf_4"/>
    <property type="match status" value="1"/>
</dbReference>
<keyword evidence="3" id="KW-0808">Transferase</keyword>
<feature type="domain" description="Glycosyltransferase subfamily 4-like N-terminal" evidence="2">
    <location>
        <begin position="19"/>
        <end position="174"/>
    </location>
</feature>
<dbReference type="Pfam" id="PF00534">
    <property type="entry name" value="Glycos_transf_1"/>
    <property type="match status" value="1"/>
</dbReference>
<name>A0A2N3HP32_9FLAO</name>
<proteinExistence type="predicted"/>
<evidence type="ECO:0000259" key="2">
    <source>
        <dbReference type="Pfam" id="PF13439"/>
    </source>
</evidence>
<dbReference type="InterPro" id="IPR001296">
    <property type="entry name" value="Glyco_trans_1"/>
</dbReference>
<comment type="caution">
    <text evidence="3">The sequence shown here is derived from an EMBL/GenBank/DDBJ whole genome shotgun (WGS) entry which is preliminary data.</text>
</comment>
<accession>A0A2N3HP32</accession>
<dbReference type="SUPFAM" id="SSF53756">
    <property type="entry name" value="UDP-Glycosyltransferase/glycogen phosphorylase"/>
    <property type="match status" value="1"/>
</dbReference>
<evidence type="ECO:0000313" key="3">
    <source>
        <dbReference type="EMBL" id="PKQ46743.1"/>
    </source>
</evidence>
<organism evidence="3 4">
    <name type="scientific">Confluentibacter flavum</name>
    <dbReference type="NCBI Taxonomy" id="1909700"/>
    <lineage>
        <taxon>Bacteria</taxon>
        <taxon>Pseudomonadati</taxon>
        <taxon>Bacteroidota</taxon>
        <taxon>Flavobacteriia</taxon>
        <taxon>Flavobacteriales</taxon>
        <taxon>Flavobacteriaceae</taxon>
        <taxon>Confluentibacter</taxon>
    </lineage>
</organism>
<evidence type="ECO:0000259" key="1">
    <source>
        <dbReference type="Pfam" id="PF00534"/>
    </source>
</evidence>
<gene>
    <name evidence="3" type="ORF">CSW08_01720</name>
</gene>